<evidence type="ECO:0000313" key="4">
    <source>
        <dbReference type="Proteomes" id="UP000278031"/>
    </source>
</evidence>
<dbReference type="Proteomes" id="UP000278031">
    <property type="component" value="Unassembled WGS sequence"/>
</dbReference>
<proteinExistence type="predicted"/>
<evidence type="ECO:0000313" key="3">
    <source>
        <dbReference type="EMBL" id="RLG70575.1"/>
    </source>
</evidence>
<dbReference type="SUPFAM" id="SSF53323">
    <property type="entry name" value="Pyruvate-ferredoxin oxidoreductase, PFOR, domain III"/>
    <property type="match status" value="1"/>
</dbReference>
<sequence length="209" mass="23044">MLYQRRVRGWRCMKFNVVLVGVGGQGVLTLGKIIGKAALLEGYEVFVSEIHGLAQRGGSLLVQVRFGDKITSPLISPGEADLMIALEAIEALRYAYYLTEEPTIVMNKTVIPPPLTEFKLNFEDIVKLIRQHVKNPRIYTVNATDIVLKIGLPQAVNTVVLGATVGAGVLPLKMENVTKALEYVLKKKALEKNLEAFELGKKSLTMLPQ</sequence>
<evidence type="ECO:0000259" key="2">
    <source>
        <dbReference type="Pfam" id="PF01558"/>
    </source>
</evidence>
<dbReference type="GO" id="GO:0016903">
    <property type="term" value="F:oxidoreductase activity, acting on the aldehyde or oxo group of donors"/>
    <property type="evidence" value="ECO:0007669"/>
    <property type="project" value="InterPro"/>
</dbReference>
<dbReference type="Gene3D" id="3.40.920.10">
    <property type="entry name" value="Pyruvate-ferredoxin oxidoreductase, PFOR, domain III"/>
    <property type="match status" value="1"/>
</dbReference>
<keyword evidence="3" id="KW-0670">Pyruvate</keyword>
<dbReference type="InterPro" id="IPR019752">
    <property type="entry name" value="Pyrv/ketoisovalerate_OxRed_cat"/>
</dbReference>
<protein>
    <submittedName>
        <fullName evidence="3">Indolepyruvate ferredoxin oxidoreductase subunit beta</fullName>
    </submittedName>
</protein>
<accession>A0A497JI60</accession>
<dbReference type="PANTHER" id="PTHR43854:SF1">
    <property type="entry name" value="INDOLEPYRUVATE OXIDOREDUCTASE SUBUNIT IORB"/>
    <property type="match status" value="1"/>
</dbReference>
<dbReference type="InterPro" id="IPR002869">
    <property type="entry name" value="Pyrv_flavodox_OxRed_cen"/>
</dbReference>
<dbReference type="EMBL" id="QMWP01000049">
    <property type="protein sequence ID" value="RLG70575.1"/>
    <property type="molecule type" value="Genomic_DNA"/>
</dbReference>
<name>A0A497JI60_9ARCH</name>
<reference evidence="3 4" key="1">
    <citation type="submission" date="2018-06" db="EMBL/GenBank/DDBJ databases">
        <title>Extensive metabolic versatility and redundancy in microbially diverse, dynamic hydrothermal sediments.</title>
        <authorList>
            <person name="Dombrowski N."/>
            <person name="Teske A."/>
            <person name="Baker B.J."/>
        </authorList>
    </citation>
    <scope>NUCLEOTIDE SEQUENCE [LARGE SCALE GENOMIC DNA]</scope>
    <source>
        <strain evidence="3">B51_G17</strain>
    </source>
</reference>
<dbReference type="PANTHER" id="PTHR43854">
    <property type="entry name" value="INDOLEPYRUVATE OXIDOREDUCTASE SUBUNIT IORB"/>
    <property type="match status" value="1"/>
</dbReference>
<keyword evidence="1" id="KW-0560">Oxidoreductase</keyword>
<feature type="domain" description="Pyruvate/ketoisovalerate oxidoreductase catalytic" evidence="2">
    <location>
        <begin position="23"/>
        <end position="200"/>
    </location>
</feature>
<dbReference type="InterPro" id="IPR052198">
    <property type="entry name" value="IorB_Oxidoreductase"/>
</dbReference>
<comment type="caution">
    <text evidence="3">The sequence shown here is derived from an EMBL/GenBank/DDBJ whole genome shotgun (WGS) entry which is preliminary data.</text>
</comment>
<evidence type="ECO:0000256" key="1">
    <source>
        <dbReference type="ARBA" id="ARBA00023002"/>
    </source>
</evidence>
<organism evidence="3 4">
    <name type="scientific">Candidatus Iainarchaeum sp</name>
    <dbReference type="NCBI Taxonomy" id="3101447"/>
    <lineage>
        <taxon>Archaea</taxon>
        <taxon>Candidatus Iainarchaeota</taxon>
        <taxon>Candidatus Iainarchaeia</taxon>
        <taxon>Candidatus Iainarchaeales</taxon>
        <taxon>Candidatus Iainarchaeaceae</taxon>
        <taxon>Candidatus Iainarchaeum</taxon>
    </lineage>
</organism>
<dbReference type="Pfam" id="PF01558">
    <property type="entry name" value="POR"/>
    <property type="match status" value="1"/>
</dbReference>
<dbReference type="AlphaFoldDB" id="A0A497JI60"/>
<gene>
    <name evidence="3" type="ORF">DRO04_01660</name>
</gene>